<dbReference type="GO" id="GO:0003677">
    <property type="term" value="F:DNA binding"/>
    <property type="evidence" value="ECO:0007669"/>
    <property type="project" value="UniProtKB-KW"/>
</dbReference>
<dbReference type="InterPro" id="IPR000835">
    <property type="entry name" value="HTH_MarR-typ"/>
</dbReference>
<dbReference type="Proteomes" id="UP000055060">
    <property type="component" value="Unassembled WGS sequence"/>
</dbReference>
<name>A0A0S7BD96_9CHLR</name>
<dbReference type="PANTHER" id="PTHR33164">
    <property type="entry name" value="TRANSCRIPTIONAL REGULATOR, MARR FAMILY"/>
    <property type="match status" value="1"/>
</dbReference>
<dbReference type="PANTHER" id="PTHR33164:SF43">
    <property type="entry name" value="HTH-TYPE TRANSCRIPTIONAL REPRESSOR YETL"/>
    <property type="match status" value="1"/>
</dbReference>
<protein>
    <submittedName>
        <fullName evidence="6">Transcriptional regulator</fullName>
    </submittedName>
</protein>
<organism evidence="6">
    <name type="scientific">Longilinea arvoryzae</name>
    <dbReference type="NCBI Taxonomy" id="360412"/>
    <lineage>
        <taxon>Bacteria</taxon>
        <taxon>Bacillati</taxon>
        <taxon>Chloroflexota</taxon>
        <taxon>Anaerolineae</taxon>
        <taxon>Anaerolineales</taxon>
        <taxon>Anaerolineaceae</taxon>
        <taxon>Longilinea</taxon>
    </lineage>
</organism>
<dbReference type="Gene3D" id="1.10.10.10">
    <property type="entry name" value="Winged helix-like DNA-binding domain superfamily/Winged helix DNA-binding domain"/>
    <property type="match status" value="1"/>
</dbReference>
<evidence type="ECO:0000256" key="2">
    <source>
        <dbReference type="ARBA" id="ARBA00023125"/>
    </source>
</evidence>
<evidence type="ECO:0000259" key="5">
    <source>
        <dbReference type="PROSITE" id="PS50995"/>
    </source>
</evidence>
<keyword evidence="3" id="KW-0804">Transcription</keyword>
<dbReference type="RefSeq" id="WP_236709904.1">
    <property type="nucleotide sequence ID" value="NZ_DF967972.1"/>
</dbReference>
<evidence type="ECO:0000256" key="1">
    <source>
        <dbReference type="ARBA" id="ARBA00023015"/>
    </source>
</evidence>
<dbReference type="SUPFAM" id="SSF46785">
    <property type="entry name" value="Winged helix' DNA-binding domain"/>
    <property type="match status" value="1"/>
</dbReference>
<dbReference type="STRING" id="360412.LARV_00444"/>
<dbReference type="GO" id="GO:0003700">
    <property type="term" value="F:DNA-binding transcription factor activity"/>
    <property type="evidence" value="ECO:0007669"/>
    <property type="project" value="InterPro"/>
</dbReference>
<dbReference type="InterPro" id="IPR036388">
    <property type="entry name" value="WH-like_DNA-bd_sf"/>
</dbReference>
<dbReference type="PRINTS" id="PR00598">
    <property type="entry name" value="HTHMARR"/>
</dbReference>
<sequence>MPDVNWIVRANEIRGLAALLLKFFNDDVSRRMQNSGVTLSGLQFGILQMLQAENLTISTFSLRMGMDPSSILRIIDLLEQKGLVTRGADPYDRRRHPIQLTSQGRALLAAMPVISEEDLAFKAVQSLGEGKSLQLRDLLIKVLLSIPEGRVILESAPRPPDYVEDPEDTARPESTPRLNG</sequence>
<feature type="region of interest" description="Disordered" evidence="4">
    <location>
        <begin position="155"/>
        <end position="180"/>
    </location>
</feature>
<evidence type="ECO:0000256" key="3">
    <source>
        <dbReference type="ARBA" id="ARBA00023163"/>
    </source>
</evidence>
<gene>
    <name evidence="6" type="ORF">LARV_00444</name>
</gene>
<feature type="domain" description="HTH marR-type" evidence="5">
    <location>
        <begin position="10"/>
        <end position="144"/>
    </location>
</feature>
<dbReference type="InterPro" id="IPR039422">
    <property type="entry name" value="MarR/SlyA-like"/>
</dbReference>
<keyword evidence="1" id="KW-0805">Transcription regulation</keyword>
<dbReference type="Pfam" id="PF12802">
    <property type="entry name" value="MarR_2"/>
    <property type="match status" value="1"/>
</dbReference>
<dbReference type="EMBL" id="DF967972">
    <property type="protein sequence ID" value="GAP12708.1"/>
    <property type="molecule type" value="Genomic_DNA"/>
</dbReference>
<keyword evidence="2" id="KW-0238">DNA-binding</keyword>
<reference evidence="6" key="1">
    <citation type="submission" date="2015-07" db="EMBL/GenBank/DDBJ databases">
        <title>Draft Genome Sequences of Anaerolinea thermolimosa IMO-1, Bellilinea caldifistulae GOMI-1, Leptolinea tardivitalis YMTK-2, Levilinea saccharolytica KIBI-1,Longilinea arvoryzae KOME-1, Previously Described as Members of the Anaerolineaceae (Chloroflexi).</title>
        <authorList>
            <person name="Sekiguchi Y."/>
            <person name="Ohashi A."/>
            <person name="Matsuura N."/>
            <person name="Tourlousse M.D."/>
        </authorList>
    </citation>
    <scope>NUCLEOTIDE SEQUENCE [LARGE SCALE GENOMIC DNA]</scope>
    <source>
        <strain evidence="6">KOME-1</strain>
    </source>
</reference>
<evidence type="ECO:0000256" key="4">
    <source>
        <dbReference type="SAM" id="MobiDB-lite"/>
    </source>
</evidence>
<dbReference type="SMART" id="SM00347">
    <property type="entry name" value="HTH_MARR"/>
    <property type="match status" value="1"/>
</dbReference>
<dbReference type="AlphaFoldDB" id="A0A0S7BD96"/>
<dbReference type="PROSITE" id="PS50995">
    <property type="entry name" value="HTH_MARR_2"/>
    <property type="match status" value="1"/>
</dbReference>
<evidence type="ECO:0000313" key="6">
    <source>
        <dbReference type="EMBL" id="GAP12708.1"/>
    </source>
</evidence>
<accession>A0A0S7BD96</accession>
<proteinExistence type="predicted"/>
<dbReference type="InterPro" id="IPR036390">
    <property type="entry name" value="WH_DNA-bd_sf"/>
</dbReference>
<keyword evidence="7" id="KW-1185">Reference proteome</keyword>
<dbReference type="PROSITE" id="PS01117">
    <property type="entry name" value="HTH_MARR_1"/>
    <property type="match status" value="1"/>
</dbReference>
<evidence type="ECO:0000313" key="7">
    <source>
        <dbReference type="Proteomes" id="UP000055060"/>
    </source>
</evidence>
<dbReference type="InterPro" id="IPR023187">
    <property type="entry name" value="Tscrpt_reg_MarR-type_CS"/>
</dbReference>
<dbReference type="GO" id="GO:0006950">
    <property type="term" value="P:response to stress"/>
    <property type="evidence" value="ECO:0007669"/>
    <property type="project" value="TreeGrafter"/>
</dbReference>